<feature type="transmembrane region" description="Helical" evidence="1">
    <location>
        <begin position="408"/>
        <end position="429"/>
    </location>
</feature>
<evidence type="ECO:0008006" key="4">
    <source>
        <dbReference type="Google" id="ProtNLM"/>
    </source>
</evidence>
<name>A0ABQ7SC45_9ACAR</name>
<keyword evidence="3" id="KW-1185">Reference proteome</keyword>
<feature type="non-terminal residue" evidence="2">
    <location>
        <position position="1"/>
    </location>
</feature>
<evidence type="ECO:0000313" key="3">
    <source>
        <dbReference type="Proteomes" id="UP000825002"/>
    </source>
</evidence>
<feature type="transmembrane region" description="Helical" evidence="1">
    <location>
        <begin position="51"/>
        <end position="71"/>
    </location>
</feature>
<reference evidence="2 3" key="1">
    <citation type="submission" date="2020-10" db="EMBL/GenBank/DDBJ databases">
        <authorList>
            <person name="Klimov P.B."/>
            <person name="Dyachkov S.M."/>
            <person name="Chetverikov P.E."/>
        </authorList>
    </citation>
    <scope>NUCLEOTIDE SEQUENCE [LARGE SCALE GENOMIC DNA]</scope>
    <source>
        <strain evidence="2">BMOC 18-1129-001#AD2665</strain>
        <tissue evidence="2">Entire mites</tissue>
    </source>
</reference>
<evidence type="ECO:0000313" key="2">
    <source>
        <dbReference type="EMBL" id="KAG9510936.1"/>
    </source>
</evidence>
<feature type="transmembrane region" description="Helical" evidence="1">
    <location>
        <begin position="158"/>
        <end position="182"/>
    </location>
</feature>
<feature type="non-terminal residue" evidence="2">
    <location>
        <position position="434"/>
    </location>
</feature>
<keyword evidence="1" id="KW-0812">Transmembrane</keyword>
<feature type="transmembrane region" description="Helical" evidence="1">
    <location>
        <begin position="310"/>
        <end position="330"/>
    </location>
</feature>
<proteinExistence type="predicted"/>
<feature type="transmembrane region" description="Helical" evidence="1">
    <location>
        <begin position="221"/>
        <end position="245"/>
    </location>
</feature>
<evidence type="ECO:0000256" key="1">
    <source>
        <dbReference type="SAM" id="Phobius"/>
    </source>
</evidence>
<dbReference type="EMBL" id="JAIFTH010000051">
    <property type="protein sequence ID" value="KAG9510936.1"/>
    <property type="molecule type" value="Genomic_DNA"/>
</dbReference>
<keyword evidence="1" id="KW-1133">Transmembrane helix</keyword>
<keyword evidence="1" id="KW-0472">Membrane</keyword>
<dbReference type="Proteomes" id="UP000825002">
    <property type="component" value="Unassembled WGS sequence"/>
</dbReference>
<gene>
    <name evidence="2" type="ORF">GZH46_00507</name>
</gene>
<feature type="transmembrane region" description="Helical" evidence="1">
    <location>
        <begin position="336"/>
        <end position="353"/>
    </location>
</feature>
<protein>
    <recommendedName>
        <fullName evidence="4">Odorant receptor</fullName>
    </recommendedName>
</protein>
<organism evidence="2 3">
    <name type="scientific">Fragariocoptes setiger</name>
    <dbReference type="NCBI Taxonomy" id="1670756"/>
    <lineage>
        <taxon>Eukaryota</taxon>
        <taxon>Metazoa</taxon>
        <taxon>Ecdysozoa</taxon>
        <taxon>Arthropoda</taxon>
        <taxon>Chelicerata</taxon>
        <taxon>Arachnida</taxon>
        <taxon>Acari</taxon>
        <taxon>Acariformes</taxon>
        <taxon>Trombidiformes</taxon>
        <taxon>Prostigmata</taxon>
        <taxon>Eupodina</taxon>
        <taxon>Eriophyoidea</taxon>
        <taxon>Phytoptidae</taxon>
        <taxon>Fragariocoptes</taxon>
    </lineage>
</organism>
<sequence length="434" mass="50702">YPENQLSAITHPQSNSTPLQPFQTPIELVIWIILGPSSRILTLVQRHLHRVLVCHLVISGLILAKLLWAALDNIEFRDKFLHLQPFDEILLDERHKIMQILITLHLTNNYWIVKVFTELNTTGLRRSMEVIQLTRGKSRFVIQFSHRKPQTQSDRWKALCLLIWTLHVCALTFLPIAGYVVYVHAPSILARGSTILDIQWTPNETLAAEWRTLNIETKSYIILYVVWTTYTTILSFLMMLALGLMCDKLCRYFKQVAGEVVNMDNALCFKKHHCVVVICQQFRHMCQHRVCCVDWVHATNKFWTSFNHTLLILNIASVFINFGMLVNYSFETWHHAIALGIILTYVIVLGRLMKAITLMRDWAAVPESYLRHWTWKFRDVFKNEAFELQDITMPFFGHLTFFSRSFKLGWFIFILVGIYSTLHDVNIAVKRKAL</sequence>
<comment type="caution">
    <text evidence="2">The sequence shown here is derived from an EMBL/GenBank/DDBJ whole genome shotgun (WGS) entry which is preliminary data.</text>
</comment>
<accession>A0ABQ7SC45</accession>